<sequence>MKFPSELTADEVVVFFFEYARDLLTEPVSPGEVLNGFVRFYQECRITGAPVEDGYDADTLCIGCGNYPKITPKVDFDCRGIGSTAYKCEPDEMQMSIRRIVHAVDALLEDSEFDDDGFEMAITLYYGQSESDARFAWEAGTLEHLEAQWPQVADNPLVANLLKAAPTDACALVGGAG</sequence>
<evidence type="ECO:0000313" key="2">
    <source>
        <dbReference type="Proteomes" id="UP000317648"/>
    </source>
</evidence>
<gene>
    <name evidence="1" type="ORF">Pla8534_71750</name>
</gene>
<keyword evidence="2" id="KW-1185">Reference proteome</keyword>
<accession>A0A518E594</accession>
<evidence type="ECO:0000313" key="1">
    <source>
        <dbReference type="EMBL" id="QDU99262.1"/>
    </source>
</evidence>
<proteinExistence type="predicted"/>
<dbReference type="EMBL" id="CP036433">
    <property type="protein sequence ID" value="QDU99262.1"/>
    <property type="molecule type" value="Genomic_DNA"/>
</dbReference>
<dbReference type="AlphaFoldDB" id="A0A518E594"/>
<protein>
    <submittedName>
        <fullName evidence="1">Uncharacterized protein</fullName>
    </submittedName>
</protein>
<dbReference type="Proteomes" id="UP000317648">
    <property type="component" value="Chromosome"/>
</dbReference>
<organism evidence="1 2">
    <name type="scientific">Lignipirellula cremea</name>
    <dbReference type="NCBI Taxonomy" id="2528010"/>
    <lineage>
        <taxon>Bacteria</taxon>
        <taxon>Pseudomonadati</taxon>
        <taxon>Planctomycetota</taxon>
        <taxon>Planctomycetia</taxon>
        <taxon>Pirellulales</taxon>
        <taxon>Pirellulaceae</taxon>
        <taxon>Lignipirellula</taxon>
    </lineage>
</organism>
<dbReference type="KEGG" id="lcre:Pla8534_71750"/>
<dbReference type="RefSeq" id="WP_145059155.1">
    <property type="nucleotide sequence ID" value="NZ_CP036433.1"/>
</dbReference>
<name>A0A518E594_9BACT</name>
<reference evidence="1 2" key="1">
    <citation type="submission" date="2019-02" db="EMBL/GenBank/DDBJ databases">
        <title>Deep-cultivation of Planctomycetes and their phenomic and genomic characterization uncovers novel biology.</title>
        <authorList>
            <person name="Wiegand S."/>
            <person name="Jogler M."/>
            <person name="Boedeker C."/>
            <person name="Pinto D."/>
            <person name="Vollmers J."/>
            <person name="Rivas-Marin E."/>
            <person name="Kohn T."/>
            <person name="Peeters S.H."/>
            <person name="Heuer A."/>
            <person name="Rast P."/>
            <person name="Oberbeckmann S."/>
            <person name="Bunk B."/>
            <person name="Jeske O."/>
            <person name="Meyerdierks A."/>
            <person name="Storesund J.E."/>
            <person name="Kallscheuer N."/>
            <person name="Luecker S."/>
            <person name="Lage O.M."/>
            <person name="Pohl T."/>
            <person name="Merkel B.J."/>
            <person name="Hornburger P."/>
            <person name="Mueller R.-W."/>
            <person name="Bruemmer F."/>
            <person name="Labrenz M."/>
            <person name="Spormann A.M."/>
            <person name="Op den Camp H."/>
            <person name="Overmann J."/>
            <person name="Amann R."/>
            <person name="Jetten M.S.M."/>
            <person name="Mascher T."/>
            <person name="Medema M.H."/>
            <person name="Devos D.P."/>
            <person name="Kaster A.-K."/>
            <person name="Ovreas L."/>
            <person name="Rohde M."/>
            <person name="Galperin M.Y."/>
            <person name="Jogler C."/>
        </authorList>
    </citation>
    <scope>NUCLEOTIDE SEQUENCE [LARGE SCALE GENOMIC DNA]</scope>
    <source>
        <strain evidence="1 2">Pla85_3_4</strain>
    </source>
</reference>